<accession>A0A915CVP6</accession>
<keyword evidence="1" id="KW-1185">Reference proteome</keyword>
<evidence type="ECO:0000313" key="2">
    <source>
        <dbReference type="WBParaSite" id="jg13158"/>
    </source>
</evidence>
<reference evidence="2" key="1">
    <citation type="submission" date="2022-11" db="UniProtKB">
        <authorList>
            <consortium name="WormBaseParasite"/>
        </authorList>
    </citation>
    <scope>IDENTIFICATION</scope>
</reference>
<name>A0A915CVP6_9BILA</name>
<evidence type="ECO:0000313" key="1">
    <source>
        <dbReference type="Proteomes" id="UP000887574"/>
    </source>
</evidence>
<dbReference type="AlphaFoldDB" id="A0A915CVP6"/>
<sequence length="95" mass="10672">MAIKRRNMRLPAQRNRQVANEMGAPKAIPRADRSEAAIPASSMMHLSRLQSLPKVDSSQSMKASSKEDVVQQLRSLIGTYCETNVEKYQISQKAR</sequence>
<proteinExistence type="predicted"/>
<dbReference type="WBParaSite" id="jg13158">
    <property type="protein sequence ID" value="jg13158"/>
    <property type="gene ID" value="jg13158"/>
</dbReference>
<organism evidence="1 2">
    <name type="scientific">Ditylenchus dipsaci</name>
    <dbReference type="NCBI Taxonomy" id="166011"/>
    <lineage>
        <taxon>Eukaryota</taxon>
        <taxon>Metazoa</taxon>
        <taxon>Ecdysozoa</taxon>
        <taxon>Nematoda</taxon>
        <taxon>Chromadorea</taxon>
        <taxon>Rhabditida</taxon>
        <taxon>Tylenchina</taxon>
        <taxon>Tylenchomorpha</taxon>
        <taxon>Sphaerularioidea</taxon>
        <taxon>Anguinidae</taxon>
        <taxon>Anguininae</taxon>
        <taxon>Ditylenchus</taxon>
    </lineage>
</organism>
<dbReference type="Proteomes" id="UP000887574">
    <property type="component" value="Unplaced"/>
</dbReference>
<protein>
    <submittedName>
        <fullName evidence="2">Uncharacterized protein</fullName>
    </submittedName>
</protein>